<dbReference type="EMBL" id="AP027151">
    <property type="protein sequence ID" value="BDV42640.1"/>
    <property type="molecule type" value="Genomic_DNA"/>
</dbReference>
<dbReference type="PANTHER" id="PTHR13504">
    <property type="entry name" value="FIDO DOMAIN-CONTAINING PROTEIN DDB_G0283145"/>
    <property type="match status" value="1"/>
</dbReference>
<organism evidence="2 3">
    <name type="scientific">Geotalea uraniireducens</name>
    <dbReference type="NCBI Taxonomy" id="351604"/>
    <lineage>
        <taxon>Bacteria</taxon>
        <taxon>Pseudomonadati</taxon>
        <taxon>Thermodesulfobacteriota</taxon>
        <taxon>Desulfuromonadia</taxon>
        <taxon>Geobacterales</taxon>
        <taxon>Geobacteraceae</taxon>
        <taxon>Geotalea</taxon>
    </lineage>
</organism>
<dbReference type="Proteomes" id="UP001317705">
    <property type="component" value="Chromosome"/>
</dbReference>
<gene>
    <name evidence="2" type="ORF">GURASL_15630</name>
</gene>
<dbReference type="InterPro" id="IPR003812">
    <property type="entry name" value="Fido"/>
</dbReference>
<evidence type="ECO:0000313" key="2">
    <source>
        <dbReference type="EMBL" id="BDV42640.1"/>
    </source>
</evidence>
<protein>
    <submittedName>
        <fullName evidence="2">Fic family protein</fullName>
    </submittedName>
</protein>
<dbReference type="Gene3D" id="1.10.3290.10">
    <property type="entry name" value="Fido-like domain"/>
    <property type="match status" value="1"/>
</dbReference>
<dbReference type="PANTHER" id="PTHR13504:SF38">
    <property type="entry name" value="FIDO DOMAIN-CONTAINING PROTEIN"/>
    <property type="match status" value="1"/>
</dbReference>
<feature type="domain" description="Fido" evidence="1">
    <location>
        <begin position="315"/>
        <end position="453"/>
    </location>
</feature>
<sequence length="494" mass="55312">MALNLKKLPILFLSDSTTSVAISREAKAGRIRKIGPRLYTSNTSDDPAYIIRQNWLQALTLLFPGCVVSNRTALESRVSPAGRVYVTGEYARTLELHGTKFVQVKGAPPAEGDTPLLGIFMASRARALLENLTPSRERSGGELKNLPREMIERRLAELLNVEKEDSLNRLRDQARQIAPLLGLEREFEELDNLIGTLLRTRKATLADPVAKAHQLGTPYDPHALERVEKLWSVLASMPHNYRPTSAGTGTPFYTVSFFDAYFSNYIEGTRFKVDEAKEIVDSGVIPAIRPADGHDILGTYRVVSSLENMTRTPNSPEELIELLHSRHADIMVGRPDKRPGELKEEVNYAGATRFVDPNLVRGTLLQGFSLYKSLEHPFSRALLIMFLVAEVHPFDDGNGRAARAMMNSELVAAKETRIIIPSVFRNEYVASLKRLTNHLQPESFISVMSFAQDFVSRISFDSYATARIQMEECNAFDDPADDKRLLLLVSARIR</sequence>
<reference evidence="2 3" key="1">
    <citation type="submission" date="2022-12" db="EMBL/GenBank/DDBJ databases">
        <title>Polyphasic characterization of Geotalea uranireducens NIT-SL11 newly isolated from a complex of sewage sludge and microbially reduced graphene oxide.</title>
        <authorList>
            <person name="Xie L."/>
            <person name="Yoshida N."/>
            <person name="Meng L."/>
        </authorList>
    </citation>
    <scope>NUCLEOTIDE SEQUENCE [LARGE SCALE GENOMIC DNA]</scope>
    <source>
        <strain evidence="2 3">NIT-SL11</strain>
    </source>
</reference>
<accession>A0ABN6VQM5</accession>
<dbReference type="PROSITE" id="PS51459">
    <property type="entry name" value="FIDO"/>
    <property type="match status" value="1"/>
</dbReference>
<dbReference type="SUPFAM" id="SSF140931">
    <property type="entry name" value="Fic-like"/>
    <property type="match status" value="1"/>
</dbReference>
<dbReference type="InterPro" id="IPR036597">
    <property type="entry name" value="Fido-like_dom_sf"/>
</dbReference>
<dbReference type="InterPro" id="IPR040198">
    <property type="entry name" value="Fido_containing"/>
</dbReference>
<evidence type="ECO:0000313" key="3">
    <source>
        <dbReference type="Proteomes" id="UP001317705"/>
    </source>
</evidence>
<name>A0ABN6VQM5_9BACT</name>
<dbReference type="Pfam" id="PF02661">
    <property type="entry name" value="Fic"/>
    <property type="match status" value="1"/>
</dbReference>
<evidence type="ECO:0000259" key="1">
    <source>
        <dbReference type="PROSITE" id="PS51459"/>
    </source>
</evidence>
<keyword evidence="3" id="KW-1185">Reference proteome</keyword>
<proteinExistence type="predicted"/>